<accession>A0A8H6F420</accession>
<dbReference type="PRINTS" id="PR00111">
    <property type="entry name" value="ABHYDROLASE"/>
</dbReference>
<dbReference type="Pfam" id="PF00561">
    <property type="entry name" value="Abhydrolase_1"/>
    <property type="match status" value="1"/>
</dbReference>
<comment type="caution">
    <text evidence="2">The sequence shown here is derived from an EMBL/GenBank/DDBJ whole genome shotgun (WGS) entry which is preliminary data.</text>
</comment>
<dbReference type="EMBL" id="JABWAD010000026">
    <property type="protein sequence ID" value="KAF6070498.1"/>
    <property type="molecule type" value="Genomic_DNA"/>
</dbReference>
<dbReference type="AlphaFoldDB" id="A0A8H6F420"/>
<feature type="domain" description="AB hydrolase-1" evidence="1">
    <location>
        <begin position="25"/>
        <end position="250"/>
    </location>
</feature>
<dbReference type="PANTHER" id="PTHR43798">
    <property type="entry name" value="MONOACYLGLYCEROL LIPASE"/>
    <property type="match status" value="1"/>
</dbReference>
<gene>
    <name evidence="2" type="ORF">FOB64_002201</name>
</gene>
<organism evidence="2 3">
    <name type="scientific">Candida albicans</name>
    <name type="common">Yeast</name>
    <dbReference type="NCBI Taxonomy" id="5476"/>
    <lineage>
        <taxon>Eukaryota</taxon>
        <taxon>Fungi</taxon>
        <taxon>Dikarya</taxon>
        <taxon>Ascomycota</taxon>
        <taxon>Saccharomycotina</taxon>
        <taxon>Pichiomycetes</taxon>
        <taxon>Debaryomycetaceae</taxon>
        <taxon>Candida/Lodderomyces clade</taxon>
        <taxon>Candida</taxon>
    </lineage>
</organism>
<dbReference type="InterPro" id="IPR050266">
    <property type="entry name" value="AB_hydrolase_sf"/>
</dbReference>
<evidence type="ECO:0000313" key="3">
    <source>
        <dbReference type="Proteomes" id="UP000536275"/>
    </source>
</evidence>
<evidence type="ECO:0000313" key="2">
    <source>
        <dbReference type="EMBL" id="KAF6070498.1"/>
    </source>
</evidence>
<keyword evidence="2" id="KW-0378">Hydrolase</keyword>
<dbReference type="GO" id="GO:0016020">
    <property type="term" value="C:membrane"/>
    <property type="evidence" value="ECO:0007669"/>
    <property type="project" value="TreeGrafter"/>
</dbReference>
<dbReference type="Proteomes" id="UP000536275">
    <property type="component" value="Unassembled WGS sequence"/>
</dbReference>
<dbReference type="PANTHER" id="PTHR43798:SF5">
    <property type="entry name" value="MONOACYLGLYCEROL LIPASE ABHD6"/>
    <property type="match status" value="1"/>
</dbReference>
<evidence type="ECO:0000259" key="1">
    <source>
        <dbReference type="Pfam" id="PF00561"/>
    </source>
</evidence>
<sequence>MKSGFSKNKQFYTYIPAVNSSSTKLLLFLHGLGSSQNFYYPIARKFPQFNVLLIDHEGAGQSKLLHHTNLSLQDLSENVVSVLQELSLNKLEITLIGHSMSGMLVSYMNLFTDLPIIENVLIAPVHPRKNLVDIMQKRIDSLQVSKSLIEFSNTIPEAATGSNCGDLQIAFIRQLIQGNSVDGYIANCQAINSGINYDFDYARINKPTLIIYGKQDQTSPWIGCVEEIYKNLPNAQLKELDVGHWIVIEDDKNVYDALEKFLQQ</sequence>
<proteinExistence type="predicted"/>
<name>A0A8H6F420_CANAX</name>
<dbReference type="GO" id="GO:0046464">
    <property type="term" value="P:acylglycerol catabolic process"/>
    <property type="evidence" value="ECO:0007669"/>
    <property type="project" value="TreeGrafter"/>
</dbReference>
<protein>
    <submittedName>
        <fullName evidence="2">Alpha/beta hydrolase family protein</fullName>
    </submittedName>
</protein>
<dbReference type="GO" id="GO:0047372">
    <property type="term" value="F:monoacylglycerol lipase activity"/>
    <property type="evidence" value="ECO:0007669"/>
    <property type="project" value="TreeGrafter"/>
</dbReference>
<dbReference type="InterPro" id="IPR029058">
    <property type="entry name" value="AB_hydrolase_fold"/>
</dbReference>
<reference evidence="2 3" key="1">
    <citation type="submission" date="2020-03" db="EMBL/GenBank/DDBJ databases">
        <title>FDA dAtabase for Regulatory Grade micrObial Sequences (FDA-ARGOS): Supporting development and validation of Infectious Disease Dx tests.</title>
        <authorList>
            <person name="Campos J."/>
            <person name="Goldberg B."/>
            <person name="Tallon L."/>
            <person name="Sadzewicz L."/>
            <person name="Vavikolanu K."/>
            <person name="Mehta A."/>
            <person name="Aluvathingal J."/>
            <person name="Nadendla S."/>
            <person name="Nandy P."/>
            <person name="Geyer C."/>
            <person name="Yan Y."/>
            <person name="Sichtig H."/>
        </authorList>
    </citation>
    <scope>NUCLEOTIDE SEQUENCE [LARGE SCALE GENOMIC DNA]</scope>
    <source>
        <strain evidence="2 3">FDAARGOS_656</strain>
    </source>
</reference>
<dbReference type="InterPro" id="IPR000073">
    <property type="entry name" value="AB_hydrolase_1"/>
</dbReference>
<dbReference type="Gene3D" id="3.40.50.1820">
    <property type="entry name" value="alpha/beta hydrolase"/>
    <property type="match status" value="1"/>
</dbReference>
<dbReference type="SUPFAM" id="SSF53474">
    <property type="entry name" value="alpha/beta-Hydrolases"/>
    <property type="match status" value="1"/>
</dbReference>